<dbReference type="InterPro" id="IPR010255">
    <property type="entry name" value="Haem_peroxidase_sf"/>
</dbReference>
<dbReference type="GO" id="GO:0020037">
    <property type="term" value="F:heme binding"/>
    <property type="evidence" value="ECO:0007669"/>
    <property type="project" value="InterPro"/>
</dbReference>
<dbReference type="PANTHER" id="PTHR11475">
    <property type="entry name" value="OXIDASE/PEROXIDASE"/>
    <property type="match status" value="1"/>
</dbReference>
<dbReference type="InterPro" id="IPR037120">
    <property type="entry name" value="Haem_peroxidase_sf_animal"/>
</dbReference>
<reference evidence="6" key="1">
    <citation type="submission" date="2021-10" db="EMBL/GenBank/DDBJ databases">
        <title>Tropical sea cucumber genome reveals ecological adaptation and Cuvierian tubules defense mechanism.</title>
        <authorList>
            <person name="Chen T."/>
        </authorList>
    </citation>
    <scope>NUCLEOTIDE SEQUENCE</scope>
    <source>
        <strain evidence="6">Nanhai2018</strain>
        <tissue evidence="6">Muscle</tissue>
    </source>
</reference>
<dbReference type="OrthoDB" id="823504at2759"/>
<dbReference type="GO" id="GO:0004601">
    <property type="term" value="F:peroxidase activity"/>
    <property type="evidence" value="ECO:0007669"/>
    <property type="project" value="InterPro"/>
</dbReference>
<keyword evidence="4" id="KW-0479">Metal-binding</keyword>
<dbReference type="Gene3D" id="1.10.640.10">
    <property type="entry name" value="Haem peroxidase domain superfamily, animal type"/>
    <property type="match status" value="1"/>
</dbReference>
<keyword evidence="7" id="KW-1185">Reference proteome</keyword>
<keyword evidence="3 5" id="KW-0732">Signal</keyword>
<dbReference type="PANTHER" id="PTHR11475:SF143">
    <property type="entry name" value="PUTATIVE-RELATED"/>
    <property type="match status" value="1"/>
</dbReference>
<evidence type="ECO:0000256" key="2">
    <source>
        <dbReference type="ARBA" id="ARBA00022525"/>
    </source>
</evidence>
<keyword evidence="2" id="KW-0964">Secreted</keyword>
<evidence type="ECO:0000256" key="1">
    <source>
        <dbReference type="ARBA" id="ARBA00004613"/>
    </source>
</evidence>
<dbReference type="FunFam" id="1.10.640.10:FF:000003">
    <property type="entry name" value="chorion peroxidase"/>
    <property type="match status" value="1"/>
</dbReference>
<accession>A0A9Q1CE27</accession>
<dbReference type="InterPro" id="IPR019791">
    <property type="entry name" value="Haem_peroxidase_animal"/>
</dbReference>
<feature type="binding site" description="axial binding residue" evidence="4">
    <location>
        <position position="442"/>
    </location>
    <ligand>
        <name>heme b</name>
        <dbReference type="ChEBI" id="CHEBI:60344"/>
    </ligand>
    <ligandPart>
        <name>Fe</name>
        <dbReference type="ChEBI" id="CHEBI:18248"/>
    </ligandPart>
</feature>
<gene>
    <name evidence="6" type="ORF">HOLleu_10781</name>
</gene>
<comment type="subcellular location">
    <subcellularLocation>
        <location evidence="1">Secreted</location>
    </subcellularLocation>
</comment>
<feature type="signal peptide" evidence="5">
    <location>
        <begin position="1"/>
        <end position="23"/>
    </location>
</feature>
<dbReference type="AlphaFoldDB" id="A0A9Q1CE27"/>
<evidence type="ECO:0000313" key="6">
    <source>
        <dbReference type="EMBL" id="KAJ8043607.1"/>
    </source>
</evidence>
<dbReference type="SUPFAM" id="SSF48113">
    <property type="entry name" value="Heme-dependent peroxidases"/>
    <property type="match status" value="1"/>
</dbReference>
<dbReference type="GO" id="GO:0006979">
    <property type="term" value="P:response to oxidative stress"/>
    <property type="evidence" value="ECO:0007669"/>
    <property type="project" value="InterPro"/>
</dbReference>
<dbReference type="Pfam" id="PF03098">
    <property type="entry name" value="An_peroxidase"/>
    <property type="match status" value="1"/>
</dbReference>
<dbReference type="Proteomes" id="UP001152320">
    <property type="component" value="Chromosome 4"/>
</dbReference>
<dbReference type="GO" id="GO:0005576">
    <property type="term" value="C:extracellular region"/>
    <property type="evidence" value="ECO:0007669"/>
    <property type="project" value="UniProtKB-SubCell"/>
</dbReference>
<proteinExistence type="predicted"/>
<dbReference type="PROSITE" id="PS50292">
    <property type="entry name" value="PEROXIDASE_3"/>
    <property type="match status" value="1"/>
</dbReference>
<sequence length="734" mass="83440">MISKISAILFLGVLASIVASVHSHMYEEASAKYKRDPYKVLARFSQDELGLHSRRRRQVVDDQTLRVTEIEDIYRTLDAADDDVDDIDQTVEILKISILEYCYTSNYDLDTYLRTHFCPCPLKYRTIDGECNNHDNRLWGKADYPTLRLIDPIYADGISEPAKYDKTAREVSRNFVGSESKFDEYGASELVMHMGQFIDHDLALTPHLEADCECEETRDCLPIACNESDPMCGFQKCMKFVRSRPVREVKDSCGPNPLSLNGPRAHPNVITSFLDASNVYGSYLKTSHQLRDTKGGKMSTVEGADPNNEEHIHLLPPDDDNKECQVGSSTKKCGKGGDIRAAEQPVLTSLHTLFVHEHNRIATELAEIQGKWTDEKLYQEARRIVIAIMQKIVYGEWLPIVLGSEVMEKYQLELWNGFAGYNKSINPTISNDFASAFFRFGHSMAPEDLKRVTPSYEDTHEDIPLRKSFFNASVTHDLGNGGINSLILGTLEKQCLAIDRHISSSICEHLFEGIEISFALDLVALNIQRGRDHGLPPYIQYRKFCNLKTPDSFEEFKDYMDDEAVEGLKKSYSSVYEIEPFVGMLAENHLPGALVGPTLACILGNQFRNLKFGDRFWFENREGVQAFSEDQLAAIKKVTMARVICDNVNVDTIQPAVFKLKSEKEGNDVKFYEMINSKAYPNEKGQLSSFVNNRVKCEDYEKIPYLSLYAWEIDEPDLGYDYSFDDVYLNIFDP</sequence>
<evidence type="ECO:0000256" key="5">
    <source>
        <dbReference type="SAM" id="SignalP"/>
    </source>
</evidence>
<feature type="chain" id="PRO_5040279197" evidence="5">
    <location>
        <begin position="24"/>
        <end position="734"/>
    </location>
</feature>
<dbReference type="EMBL" id="JAIZAY010000004">
    <property type="protein sequence ID" value="KAJ8043607.1"/>
    <property type="molecule type" value="Genomic_DNA"/>
</dbReference>
<protein>
    <submittedName>
        <fullName evidence="6">Peroxidasin-like</fullName>
    </submittedName>
</protein>
<dbReference type="CDD" id="cd09823">
    <property type="entry name" value="peroxinectin_like"/>
    <property type="match status" value="1"/>
</dbReference>
<comment type="caution">
    <text evidence="6">The sequence shown here is derived from an EMBL/GenBank/DDBJ whole genome shotgun (WGS) entry which is preliminary data.</text>
</comment>
<name>A0A9Q1CE27_HOLLE</name>
<keyword evidence="4" id="KW-0349">Heme</keyword>
<evidence type="ECO:0000256" key="3">
    <source>
        <dbReference type="ARBA" id="ARBA00022729"/>
    </source>
</evidence>
<keyword evidence="4" id="KW-0408">Iron</keyword>
<organism evidence="6 7">
    <name type="scientific">Holothuria leucospilota</name>
    <name type="common">Black long sea cucumber</name>
    <name type="synonym">Mertensiothuria leucospilota</name>
    <dbReference type="NCBI Taxonomy" id="206669"/>
    <lineage>
        <taxon>Eukaryota</taxon>
        <taxon>Metazoa</taxon>
        <taxon>Echinodermata</taxon>
        <taxon>Eleutherozoa</taxon>
        <taxon>Echinozoa</taxon>
        <taxon>Holothuroidea</taxon>
        <taxon>Aspidochirotacea</taxon>
        <taxon>Aspidochirotida</taxon>
        <taxon>Holothuriidae</taxon>
        <taxon>Holothuria</taxon>
    </lineage>
</organism>
<evidence type="ECO:0000313" key="7">
    <source>
        <dbReference type="Proteomes" id="UP001152320"/>
    </source>
</evidence>
<dbReference type="GO" id="GO:0046872">
    <property type="term" value="F:metal ion binding"/>
    <property type="evidence" value="ECO:0007669"/>
    <property type="project" value="UniProtKB-KW"/>
</dbReference>
<dbReference type="PRINTS" id="PR00457">
    <property type="entry name" value="ANPEROXIDASE"/>
</dbReference>
<evidence type="ECO:0000256" key="4">
    <source>
        <dbReference type="PIRSR" id="PIRSR619791-2"/>
    </source>
</evidence>